<gene>
    <name evidence="2" type="ORF">JW592_07585</name>
</gene>
<keyword evidence="3" id="KW-1185">Reference proteome</keyword>
<feature type="transmembrane region" description="Helical" evidence="1">
    <location>
        <begin position="58"/>
        <end position="77"/>
    </location>
</feature>
<evidence type="ECO:0008006" key="4">
    <source>
        <dbReference type="Google" id="ProtNLM"/>
    </source>
</evidence>
<dbReference type="RefSeq" id="WP_209264150.1">
    <property type="nucleotide sequence ID" value="NZ_JAFFZN010000005.1"/>
</dbReference>
<keyword evidence="1" id="KW-0812">Transmembrane</keyword>
<keyword evidence="1" id="KW-0472">Membrane</keyword>
<comment type="caution">
    <text evidence="2">The sequence shown here is derived from an EMBL/GenBank/DDBJ whole genome shotgun (WGS) entry which is preliminary data.</text>
</comment>
<dbReference type="Proteomes" id="UP001518976">
    <property type="component" value="Unassembled WGS sequence"/>
</dbReference>
<evidence type="ECO:0000256" key="1">
    <source>
        <dbReference type="SAM" id="Phobius"/>
    </source>
</evidence>
<feature type="transmembrane region" description="Helical" evidence="1">
    <location>
        <begin position="84"/>
        <end position="102"/>
    </location>
</feature>
<protein>
    <recommendedName>
        <fullName evidence="4">Integral membrane protein</fullName>
    </recommendedName>
</protein>
<feature type="transmembrane region" description="Helical" evidence="1">
    <location>
        <begin position="122"/>
        <end position="141"/>
    </location>
</feature>
<sequence length="158" mass="16745">MSANTSAPPPAPHGQAYRIVQGGARALSAGGLGVNAYLHATLADQYDAVSAGISQGDLFRIEAGVAALAALLVAVWWRTASDAFAWLVSAGGLALLLIYTYVDVGKLGPFPDMYEPVWYDDKRLAVVAQAVTLVMSTFLLISHTRRSRRLVTEVSTPA</sequence>
<organism evidence="2 3">
    <name type="scientific">Streptomyces spirodelae</name>
    <dbReference type="NCBI Taxonomy" id="2812904"/>
    <lineage>
        <taxon>Bacteria</taxon>
        <taxon>Bacillati</taxon>
        <taxon>Actinomycetota</taxon>
        <taxon>Actinomycetes</taxon>
        <taxon>Kitasatosporales</taxon>
        <taxon>Streptomycetaceae</taxon>
        <taxon>Streptomyces</taxon>
    </lineage>
</organism>
<evidence type="ECO:0000313" key="2">
    <source>
        <dbReference type="EMBL" id="MBO8185323.1"/>
    </source>
</evidence>
<name>A0ABS3WQC7_9ACTN</name>
<dbReference type="EMBL" id="JAFFZN010000005">
    <property type="protein sequence ID" value="MBO8185323.1"/>
    <property type="molecule type" value="Genomic_DNA"/>
</dbReference>
<keyword evidence="1" id="KW-1133">Transmembrane helix</keyword>
<proteinExistence type="predicted"/>
<reference evidence="2 3" key="1">
    <citation type="submission" date="2021-02" db="EMBL/GenBank/DDBJ databases">
        <title>Streptomyces spirodelae sp. nov., isolated from duckweed.</title>
        <authorList>
            <person name="Saimee Y."/>
            <person name="Duangmal K."/>
        </authorList>
    </citation>
    <scope>NUCLEOTIDE SEQUENCE [LARGE SCALE GENOMIC DNA]</scope>
    <source>
        <strain evidence="2 3">DW4-2</strain>
    </source>
</reference>
<accession>A0ABS3WQC7</accession>
<evidence type="ECO:0000313" key="3">
    <source>
        <dbReference type="Proteomes" id="UP001518976"/>
    </source>
</evidence>